<evidence type="ECO:0000313" key="6">
    <source>
        <dbReference type="WBParaSite" id="ACRNAN_scaffold8835.g13451.t1"/>
    </source>
</evidence>
<dbReference type="Pfam" id="PF01060">
    <property type="entry name" value="TTR-52"/>
    <property type="match status" value="1"/>
</dbReference>
<name>A0A914EMQ7_9BILA</name>
<evidence type="ECO:0000256" key="1">
    <source>
        <dbReference type="ARBA" id="ARBA00004613"/>
    </source>
</evidence>
<keyword evidence="3" id="KW-0964">Secreted</keyword>
<reference evidence="6" key="1">
    <citation type="submission" date="2022-11" db="UniProtKB">
        <authorList>
            <consortium name="WormBaseParasite"/>
        </authorList>
    </citation>
    <scope>IDENTIFICATION</scope>
</reference>
<evidence type="ECO:0000256" key="4">
    <source>
        <dbReference type="ARBA" id="ARBA00022729"/>
    </source>
</evidence>
<dbReference type="InterPro" id="IPR038479">
    <property type="entry name" value="Transthyretin-like_sf"/>
</dbReference>
<dbReference type="GO" id="GO:0005576">
    <property type="term" value="C:extracellular region"/>
    <property type="evidence" value="ECO:0007669"/>
    <property type="project" value="UniProtKB-SubCell"/>
</dbReference>
<dbReference type="Proteomes" id="UP000887540">
    <property type="component" value="Unplaced"/>
</dbReference>
<dbReference type="PANTHER" id="PTHR21700:SF30">
    <property type="entry name" value="TRANSTHYRETIN-LIKE FAMILY PROTEIN"/>
    <property type="match status" value="1"/>
</dbReference>
<evidence type="ECO:0000256" key="2">
    <source>
        <dbReference type="ARBA" id="ARBA00010112"/>
    </source>
</evidence>
<organism evidence="5 6">
    <name type="scientific">Acrobeloides nanus</name>
    <dbReference type="NCBI Taxonomy" id="290746"/>
    <lineage>
        <taxon>Eukaryota</taxon>
        <taxon>Metazoa</taxon>
        <taxon>Ecdysozoa</taxon>
        <taxon>Nematoda</taxon>
        <taxon>Chromadorea</taxon>
        <taxon>Rhabditida</taxon>
        <taxon>Tylenchina</taxon>
        <taxon>Cephalobomorpha</taxon>
        <taxon>Cephaloboidea</taxon>
        <taxon>Cephalobidae</taxon>
        <taxon>Acrobeloides</taxon>
    </lineage>
</organism>
<proteinExistence type="inferred from homology"/>
<dbReference type="AlphaFoldDB" id="A0A914EMQ7"/>
<dbReference type="PANTHER" id="PTHR21700">
    <property type="entry name" value="TRANSTHYRETIN-LIKE FAMILY PROTEIN-RELATED"/>
    <property type="match status" value="1"/>
</dbReference>
<dbReference type="InterPro" id="IPR001534">
    <property type="entry name" value="Transthyretin-like"/>
</dbReference>
<keyword evidence="5" id="KW-1185">Reference proteome</keyword>
<accession>A0A914EMQ7</accession>
<dbReference type="GO" id="GO:0009986">
    <property type="term" value="C:cell surface"/>
    <property type="evidence" value="ECO:0007669"/>
    <property type="project" value="InterPro"/>
</dbReference>
<comment type="subcellular location">
    <subcellularLocation>
        <location evidence="1">Secreted</location>
    </subcellularLocation>
</comment>
<sequence length="162" mass="19441">MTRPKTKRSLHRFKRSFSGAEISYFENEDRQHKNKHSHYPKFEEIAVSCYTPRNVTIQLWEEDGFWPFDNHDLLAEDHTNIHGRYELNGFEEEFMFEGYFLLAYTTCGLKARQIENGCKRVSKYVIPRSWNHIFSYYEKHDITWNIIETKLAYDIIGGENCK</sequence>
<protein>
    <submittedName>
        <fullName evidence="6">Uncharacterized protein</fullName>
    </submittedName>
</protein>
<keyword evidence="4" id="KW-0732">Signal</keyword>
<dbReference type="WBParaSite" id="ACRNAN_scaffold8835.g13451.t1">
    <property type="protein sequence ID" value="ACRNAN_scaffold8835.g13451.t1"/>
    <property type="gene ID" value="ACRNAN_scaffold8835.g13451"/>
</dbReference>
<comment type="similarity">
    <text evidence="2">Belongs to the nematode transthyretin-like family.</text>
</comment>
<evidence type="ECO:0000256" key="3">
    <source>
        <dbReference type="ARBA" id="ARBA00022525"/>
    </source>
</evidence>
<evidence type="ECO:0000313" key="5">
    <source>
        <dbReference type="Proteomes" id="UP000887540"/>
    </source>
</evidence>
<dbReference type="Gene3D" id="2.60.40.3330">
    <property type="match status" value="1"/>
</dbReference>